<name>A0ABX4PWA9_9PSED</name>
<dbReference type="PRINTS" id="PR00035">
    <property type="entry name" value="HTHGNTR"/>
</dbReference>
<evidence type="ECO:0000256" key="2">
    <source>
        <dbReference type="ARBA" id="ARBA00022898"/>
    </source>
</evidence>
<feature type="domain" description="HTH gntR-type" evidence="6">
    <location>
        <begin position="24"/>
        <end position="92"/>
    </location>
</feature>
<dbReference type="InterPro" id="IPR015424">
    <property type="entry name" value="PyrdxlP-dep_Trfase"/>
</dbReference>
<keyword evidence="2" id="KW-0663">Pyridoxal phosphate</keyword>
<dbReference type="PANTHER" id="PTHR46577">
    <property type="entry name" value="HTH-TYPE TRANSCRIPTIONAL REGULATORY PROTEIN GABR"/>
    <property type="match status" value="1"/>
</dbReference>
<evidence type="ECO:0000256" key="4">
    <source>
        <dbReference type="ARBA" id="ARBA00023125"/>
    </source>
</evidence>
<dbReference type="InterPro" id="IPR015421">
    <property type="entry name" value="PyrdxlP-dep_Trfase_major"/>
</dbReference>
<dbReference type="CDD" id="cd00609">
    <property type="entry name" value="AAT_like"/>
    <property type="match status" value="1"/>
</dbReference>
<evidence type="ECO:0000256" key="5">
    <source>
        <dbReference type="ARBA" id="ARBA00023163"/>
    </source>
</evidence>
<keyword evidence="8" id="KW-1185">Reference proteome</keyword>
<dbReference type="SUPFAM" id="SSF46785">
    <property type="entry name" value="Winged helix' DNA-binding domain"/>
    <property type="match status" value="1"/>
</dbReference>
<dbReference type="PANTHER" id="PTHR46577:SF1">
    <property type="entry name" value="HTH-TYPE TRANSCRIPTIONAL REGULATORY PROTEIN GABR"/>
    <property type="match status" value="1"/>
</dbReference>
<keyword evidence="4" id="KW-0238">DNA-binding</keyword>
<evidence type="ECO:0000256" key="1">
    <source>
        <dbReference type="ARBA" id="ARBA00005384"/>
    </source>
</evidence>
<accession>A0ABX4PWA9</accession>
<evidence type="ECO:0000313" key="8">
    <source>
        <dbReference type="Proteomes" id="UP000232455"/>
    </source>
</evidence>
<reference evidence="7 8" key="1">
    <citation type="submission" date="2017-11" db="EMBL/GenBank/DDBJ databases">
        <title>Genome sequencing of a diverse group of Pseudomonas species.</title>
        <authorList>
            <person name="Loper J."/>
        </authorList>
    </citation>
    <scope>NUCLEOTIDE SEQUENCE [LARGE SCALE GENOMIC DNA]</scope>
    <source>
        <strain evidence="7 8">LMG 25716</strain>
    </source>
</reference>
<dbReference type="InterPro" id="IPR036390">
    <property type="entry name" value="WH_DNA-bd_sf"/>
</dbReference>
<dbReference type="InterPro" id="IPR000524">
    <property type="entry name" value="Tscrpt_reg_HTH_GntR"/>
</dbReference>
<keyword evidence="5" id="KW-0804">Transcription</keyword>
<dbReference type="CDD" id="cd07377">
    <property type="entry name" value="WHTH_GntR"/>
    <property type="match status" value="1"/>
</dbReference>
<dbReference type="Proteomes" id="UP000232455">
    <property type="component" value="Unassembled WGS sequence"/>
</dbReference>
<evidence type="ECO:0000256" key="3">
    <source>
        <dbReference type="ARBA" id="ARBA00023015"/>
    </source>
</evidence>
<dbReference type="Pfam" id="PF00392">
    <property type="entry name" value="GntR"/>
    <property type="match status" value="1"/>
</dbReference>
<dbReference type="PROSITE" id="PS50949">
    <property type="entry name" value="HTH_GNTR"/>
    <property type="match status" value="1"/>
</dbReference>
<dbReference type="InterPro" id="IPR051446">
    <property type="entry name" value="HTH_trans_reg/aminotransferase"/>
</dbReference>
<evidence type="ECO:0000259" key="6">
    <source>
        <dbReference type="PROSITE" id="PS50949"/>
    </source>
</evidence>
<sequence length="500" mass="55242">MTRGKRPVGLDLVLPFELTEHSLSTKHQLLCRFLEHLISSGRLQSGEALPSTRTLAQRWGVSRGTLETVFDQLREEGFIIRKQGAGSVVCATLPDDMIAAARTKELQVELDTHRLSDSPASITYLQPYVPFIARLADPGLLEEKDLKSLCTPSAKDLATAVSASSLGGDENLRKSICDHIQIYRGIDCSPQDIVITHGIRHCLDLISRVLGKEAVVAMEDPGYYWARRIFNCSSNTIIDIPMDDAGLIVEALSPASQVQAIYVTPSHQAPLGVCMSMERRKALLAWATAANAIIIEDDYDSEYNYGSAPLPAIKSIDTHDRVIFCGSFNKTLFSNFRLGFMVIPKHLQKKVINLIEDTGQTPGILGQLALNQFLCTGKYVRHLRISRQTYQHRRDLLISKLRENPDLHISGEQSGLHFVLRLPADIDEREFCTRAALFNLCLQPVCAFTSSHAVKPGVLIGYAALTDSQINQAAASLLDLIKSFTQCTEHAQSDKQPAPP</sequence>
<dbReference type="InterPro" id="IPR004839">
    <property type="entry name" value="Aminotransferase_I/II_large"/>
</dbReference>
<dbReference type="Gene3D" id="3.40.640.10">
    <property type="entry name" value="Type I PLP-dependent aspartate aminotransferase-like (Major domain)"/>
    <property type="match status" value="1"/>
</dbReference>
<keyword evidence="7" id="KW-0808">Transferase</keyword>
<protein>
    <submittedName>
        <fullName evidence="7">GntR family transcriptional regulator/MocR family aminotransferase</fullName>
    </submittedName>
</protein>
<dbReference type="Gene3D" id="1.10.10.10">
    <property type="entry name" value="Winged helix-like DNA-binding domain superfamily/Winged helix DNA-binding domain"/>
    <property type="match status" value="1"/>
</dbReference>
<comment type="similarity">
    <text evidence="1">In the C-terminal section; belongs to the class-I pyridoxal-phosphate-dependent aminotransferase family.</text>
</comment>
<dbReference type="InterPro" id="IPR036388">
    <property type="entry name" value="WH-like_DNA-bd_sf"/>
</dbReference>
<dbReference type="GO" id="GO:0008483">
    <property type="term" value="F:transaminase activity"/>
    <property type="evidence" value="ECO:0007669"/>
    <property type="project" value="UniProtKB-KW"/>
</dbReference>
<dbReference type="Pfam" id="PF00155">
    <property type="entry name" value="Aminotran_1_2"/>
    <property type="match status" value="1"/>
</dbReference>
<comment type="caution">
    <text evidence="7">The sequence shown here is derived from an EMBL/GenBank/DDBJ whole genome shotgun (WGS) entry which is preliminary data.</text>
</comment>
<gene>
    <name evidence="7" type="ORF">ATI02_1248</name>
</gene>
<evidence type="ECO:0000313" key="7">
    <source>
        <dbReference type="EMBL" id="PKA68471.1"/>
    </source>
</evidence>
<dbReference type="SMART" id="SM00345">
    <property type="entry name" value="HTH_GNTR"/>
    <property type="match status" value="1"/>
</dbReference>
<proteinExistence type="inferred from homology"/>
<keyword evidence="3" id="KW-0805">Transcription regulation</keyword>
<dbReference type="EMBL" id="PHHE01000001">
    <property type="protein sequence ID" value="PKA68471.1"/>
    <property type="molecule type" value="Genomic_DNA"/>
</dbReference>
<keyword evidence="7" id="KW-0032">Aminotransferase</keyword>
<organism evidence="7 8">
    <name type="scientific">Pseudomonas baetica</name>
    <dbReference type="NCBI Taxonomy" id="674054"/>
    <lineage>
        <taxon>Bacteria</taxon>
        <taxon>Pseudomonadati</taxon>
        <taxon>Pseudomonadota</taxon>
        <taxon>Gammaproteobacteria</taxon>
        <taxon>Pseudomonadales</taxon>
        <taxon>Pseudomonadaceae</taxon>
        <taxon>Pseudomonas</taxon>
    </lineage>
</organism>
<dbReference type="SUPFAM" id="SSF53383">
    <property type="entry name" value="PLP-dependent transferases"/>
    <property type="match status" value="1"/>
</dbReference>